<comment type="caution">
    <text evidence="2">The sequence shown here is derived from an EMBL/GenBank/DDBJ whole genome shotgun (WGS) entry which is preliminary data.</text>
</comment>
<dbReference type="AlphaFoldDB" id="A0A1Y2BPQ8"/>
<feature type="region of interest" description="Disordered" evidence="1">
    <location>
        <begin position="174"/>
        <end position="198"/>
    </location>
</feature>
<proteinExistence type="predicted"/>
<feature type="region of interest" description="Disordered" evidence="1">
    <location>
        <begin position="1"/>
        <end position="46"/>
    </location>
</feature>
<gene>
    <name evidence="2" type="ORF">BCR33DRAFT_790172</name>
</gene>
<organism evidence="2 3">
    <name type="scientific">Rhizoclosmatium globosum</name>
    <dbReference type="NCBI Taxonomy" id="329046"/>
    <lineage>
        <taxon>Eukaryota</taxon>
        <taxon>Fungi</taxon>
        <taxon>Fungi incertae sedis</taxon>
        <taxon>Chytridiomycota</taxon>
        <taxon>Chytridiomycota incertae sedis</taxon>
        <taxon>Chytridiomycetes</taxon>
        <taxon>Chytridiales</taxon>
        <taxon>Chytriomycetaceae</taxon>
        <taxon>Rhizoclosmatium</taxon>
    </lineage>
</organism>
<name>A0A1Y2BPQ8_9FUNG</name>
<dbReference type="Proteomes" id="UP000193642">
    <property type="component" value="Unassembled WGS sequence"/>
</dbReference>
<evidence type="ECO:0000256" key="1">
    <source>
        <dbReference type="SAM" id="MobiDB-lite"/>
    </source>
</evidence>
<accession>A0A1Y2BPQ8</accession>
<sequence length="234" mass="26032">MRERHNAKARQSSLHKKKKQRFVKTTPNATAPSIEPSNDDEYNPTTTAIPVLLDTKADRVANETVGTTNILDLLPEKPEGKLSSKKRKRLEKFIQSQLKKEERVKLVKKLGEQHLEDTVGDLLKSSKDIGHGKLTAKERLRQSLKEHKSGIAISDPNSRLFVAKEVDDAAYDDYMDDVDEDDDDDDEENDGAKGKSVPTVTFGADLKTTVGVSTSGFGSSLKLQFLLLLYLVLP</sequence>
<protein>
    <submittedName>
        <fullName evidence="2">Uncharacterized protein</fullName>
    </submittedName>
</protein>
<keyword evidence="3" id="KW-1185">Reference proteome</keyword>
<dbReference type="EMBL" id="MCGO01000054">
    <property type="protein sequence ID" value="ORY36720.1"/>
    <property type="molecule type" value="Genomic_DNA"/>
</dbReference>
<dbReference type="OrthoDB" id="10416694at2759"/>
<feature type="compositionally biased region" description="Acidic residues" evidence="1">
    <location>
        <begin position="174"/>
        <end position="189"/>
    </location>
</feature>
<evidence type="ECO:0000313" key="3">
    <source>
        <dbReference type="Proteomes" id="UP000193642"/>
    </source>
</evidence>
<feature type="compositionally biased region" description="Basic residues" evidence="1">
    <location>
        <begin position="7"/>
        <end position="22"/>
    </location>
</feature>
<dbReference type="STRING" id="329046.A0A1Y2BPQ8"/>
<evidence type="ECO:0000313" key="2">
    <source>
        <dbReference type="EMBL" id="ORY36720.1"/>
    </source>
</evidence>
<reference evidence="2 3" key="1">
    <citation type="submission" date="2016-07" db="EMBL/GenBank/DDBJ databases">
        <title>Pervasive Adenine N6-methylation of Active Genes in Fungi.</title>
        <authorList>
            <consortium name="DOE Joint Genome Institute"/>
            <person name="Mondo S.J."/>
            <person name="Dannebaum R.O."/>
            <person name="Kuo R.C."/>
            <person name="Labutti K."/>
            <person name="Haridas S."/>
            <person name="Kuo A."/>
            <person name="Salamov A."/>
            <person name="Ahrendt S.R."/>
            <person name="Lipzen A."/>
            <person name="Sullivan W."/>
            <person name="Andreopoulos W.B."/>
            <person name="Clum A."/>
            <person name="Lindquist E."/>
            <person name="Daum C."/>
            <person name="Ramamoorthy G.K."/>
            <person name="Gryganskyi A."/>
            <person name="Culley D."/>
            <person name="Magnuson J.K."/>
            <person name="James T.Y."/>
            <person name="O'Malley M.A."/>
            <person name="Stajich J.E."/>
            <person name="Spatafora J.W."/>
            <person name="Visel A."/>
            <person name="Grigoriev I.V."/>
        </authorList>
    </citation>
    <scope>NUCLEOTIDE SEQUENCE [LARGE SCALE GENOMIC DNA]</scope>
    <source>
        <strain evidence="2 3">JEL800</strain>
    </source>
</reference>